<dbReference type="SMART" id="SM01167">
    <property type="entry name" value="DUF1900"/>
    <property type="match status" value="1"/>
</dbReference>
<keyword evidence="6" id="KW-0009">Actin-binding</keyword>
<evidence type="ECO:0000256" key="7">
    <source>
        <dbReference type="ARBA" id="ARBA00062568"/>
    </source>
</evidence>
<dbReference type="Gene3D" id="2.130.10.10">
    <property type="entry name" value="YVTN repeat-like/Quinoprotein amine dehydrogenase"/>
    <property type="match status" value="1"/>
</dbReference>
<dbReference type="Pfam" id="PF00400">
    <property type="entry name" value="WD40"/>
    <property type="match status" value="1"/>
</dbReference>
<protein>
    <recommendedName>
        <fullName evidence="9">Coronin</fullName>
    </recommendedName>
</protein>
<dbReference type="SMART" id="SM00320">
    <property type="entry name" value="WD40"/>
    <property type="match status" value="5"/>
</dbReference>
<dbReference type="SMART" id="SM01166">
    <property type="entry name" value="DUF1899"/>
    <property type="match status" value="1"/>
</dbReference>
<feature type="domain" description="DUF1899" evidence="11">
    <location>
        <begin position="4"/>
        <end position="68"/>
    </location>
</feature>
<dbReference type="GO" id="GO:0051015">
    <property type="term" value="F:actin filament binding"/>
    <property type="evidence" value="ECO:0007669"/>
    <property type="project" value="TreeGrafter"/>
</dbReference>
<keyword evidence="5" id="KW-0175">Coiled coil</keyword>
<evidence type="ECO:0000256" key="6">
    <source>
        <dbReference type="ARBA" id="ARBA00023203"/>
    </source>
</evidence>
<dbReference type="InterPro" id="IPR019775">
    <property type="entry name" value="WD40_repeat_CS"/>
</dbReference>
<dbReference type="InterPro" id="IPR015943">
    <property type="entry name" value="WD40/YVTN_repeat-like_dom_sf"/>
</dbReference>
<dbReference type="PANTHER" id="PTHR10856">
    <property type="entry name" value="CORONIN"/>
    <property type="match status" value="1"/>
</dbReference>
<dbReference type="RefSeq" id="XP_056475894.1">
    <property type="nucleotide sequence ID" value="XM_056615537.1"/>
</dbReference>
<dbReference type="InterPro" id="IPR036322">
    <property type="entry name" value="WD40_repeat_dom_sf"/>
</dbReference>
<dbReference type="GO" id="GO:0030479">
    <property type="term" value="C:actin cortical patch"/>
    <property type="evidence" value="ECO:0007669"/>
    <property type="project" value="UniProtKB-ARBA"/>
</dbReference>
<keyword evidence="3 8" id="KW-0853">WD repeat</keyword>
<dbReference type="PANTHER" id="PTHR10856:SF0">
    <property type="entry name" value="CORONIN"/>
    <property type="match status" value="1"/>
</dbReference>
<feature type="repeat" description="WD" evidence="8">
    <location>
        <begin position="77"/>
        <end position="119"/>
    </location>
</feature>
<feature type="compositionally biased region" description="Basic and acidic residues" evidence="10">
    <location>
        <begin position="501"/>
        <end position="510"/>
    </location>
</feature>
<dbReference type="GeneID" id="81354516"/>
<keyword evidence="2" id="KW-0597">Phosphoprotein</keyword>
<reference evidence="12" key="1">
    <citation type="submission" date="2022-11" db="EMBL/GenBank/DDBJ databases">
        <authorList>
            <person name="Petersen C."/>
        </authorList>
    </citation>
    <scope>NUCLEOTIDE SEQUENCE</scope>
    <source>
        <strain evidence="12">IBT 30761</strain>
    </source>
</reference>
<dbReference type="EMBL" id="JAPQKI010000004">
    <property type="protein sequence ID" value="KAJ5102514.1"/>
    <property type="molecule type" value="Genomic_DNA"/>
</dbReference>
<feature type="compositionally biased region" description="Low complexity" evidence="10">
    <location>
        <begin position="548"/>
        <end position="568"/>
    </location>
</feature>
<comment type="subunit">
    <text evidence="7">Binds to F-actin.</text>
</comment>
<keyword evidence="4 9" id="KW-0677">Repeat</keyword>
<feature type="repeat" description="WD" evidence="8">
    <location>
        <begin position="148"/>
        <end position="179"/>
    </location>
</feature>
<keyword evidence="13" id="KW-1185">Reference proteome</keyword>
<dbReference type="OrthoDB" id="1850764at2759"/>
<dbReference type="InterPro" id="IPR015505">
    <property type="entry name" value="Coronin"/>
</dbReference>
<sequence>MSGRFVRASKYRHVYGQSAKKDKCYDNLHVSENAWDSNFIKVNPKYLSVNWQASGGGAFAVIPLNETGRLPERIPLFRGHKQAVLDTDWNPFNDNKIASGSSDGKICLWDVPENHTIRPDPEALDSIEADLKPAAILQDTKSKKAGHVLFNPAAENVLATTSDNTMNIWDVGTQELVYSFDTLGAFSSLSWSANGSLLATTSKFDKKDPNRLKIWDPRQQKAIVETVGHGGAGISRCVWLGELDQIATTGFSKFGSNRQLALWDIRSMNEPVDGFKNLGQASGVNMPFWDDSTKCLYTAGRGDGKISYWELDGKQFHELDEYSSEPQRGVGFMPKRGVNLHENELMRAYKVVSSNTFIEPVSFIVPRKSDAFQDDIYPPTTGVKPAMTSAEWKAGKEAIPPKISMESLFDGQGLKETSGVQDKPTGAVDAPAHKKAEPAPQKAEPAPLPTREPVSEPTPAARPAASMKDQGASMAAMVNKFADNQEDEAETVDDDDSSFEEVPKPAERAPRSPAVEASSPQVSSPLRPKQPESKPEPKPEVKPEPRVSSTATPTPSSPASESTIPTSAVHQDISEIKHLIAEQTKTIASQAQQMQTLAAEIESLKAKLN</sequence>
<dbReference type="Proteomes" id="UP001149074">
    <property type="component" value="Unassembled WGS sequence"/>
</dbReference>
<dbReference type="InterPro" id="IPR001680">
    <property type="entry name" value="WD40_rpt"/>
</dbReference>
<evidence type="ECO:0000259" key="11">
    <source>
        <dbReference type="SMART" id="SM01166"/>
    </source>
</evidence>
<evidence type="ECO:0000313" key="13">
    <source>
        <dbReference type="Proteomes" id="UP001149074"/>
    </source>
</evidence>
<gene>
    <name evidence="12" type="ORF">N7532_003043</name>
</gene>
<dbReference type="AlphaFoldDB" id="A0A9W9FLS3"/>
<dbReference type="GO" id="GO:0007015">
    <property type="term" value="P:actin filament organization"/>
    <property type="evidence" value="ECO:0007669"/>
    <property type="project" value="TreeGrafter"/>
</dbReference>
<feature type="compositionally biased region" description="Basic and acidic residues" evidence="10">
    <location>
        <begin position="529"/>
        <end position="545"/>
    </location>
</feature>
<evidence type="ECO:0000256" key="3">
    <source>
        <dbReference type="ARBA" id="ARBA00022574"/>
    </source>
</evidence>
<dbReference type="PROSITE" id="PS50082">
    <property type="entry name" value="WD_REPEATS_2"/>
    <property type="match status" value="2"/>
</dbReference>
<dbReference type="Pfam" id="PF08953">
    <property type="entry name" value="DUF1899"/>
    <property type="match status" value="1"/>
</dbReference>
<proteinExistence type="inferred from homology"/>
<dbReference type="Pfam" id="PF16300">
    <property type="entry name" value="WD40_4"/>
    <property type="match status" value="1"/>
</dbReference>
<evidence type="ECO:0000256" key="2">
    <source>
        <dbReference type="ARBA" id="ARBA00022553"/>
    </source>
</evidence>
<dbReference type="InterPro" id="IPR015048">
    <property type="entry name" value="DUF1899"/>
</dbReference>
<dbReference type="PROSITE" id="PS00678">
    <property type="entry name" value="WD_REPEATS_1"/>
    <property type="match status" value="2"/>
</dbReference>
<name>A0A9W9FLS3_9EURO</name>
<accession>A0A9W9FLS3</accession>
<evidence type="ECO:0000256" key="9">
    <source>
        <dbReference type="RuleBase" id="RU280818"/>
    </source>
</evidence>
<evidence type="ECO:0000256" key="10">
    <source>
        <dbReference type="SAM" id="MobiDB-lite"/>
    </source>
</evidence>
<evidence type="ECO:0000313" key="12">
    <source>
        <dbReference type="EMBL" id="KAJ5102514.1"/>
    </source>
</evidence>
<comment type="caution">
    <text evidence="12">The sequence shown here is derived from an EMBL/GenBank/DDBJ whole genome shotgun (WGS) entry which is preliminary data.</text>
</comment>
<dbReference type="SUPFAM" id="SSF50978">
    <property type="entry name" value="WD40 repeat-like"/>
    <property type="match status" value="1"/>
</dbReference>
<dbReference type="FunFam" id="2.130.10.10:FF:000197">
    <property type="entry name" value="Coronin"/>
    <property type="match status" value="1"/>
</dbReference>
<evidence type="ECO:0000256" key="8">
    <source>
        <dbReference type="PROSITE-ProRule" id="PRU00221"/>
    </source>
</evidence>
<evidence type="ECO:0000256" key="4">
    <source>
        <dbReference type="ARBA" id="ARBA00022737"/>
    </source>
</evidence>
<evidence type="ECO:0000256" key="1">
    <source>
        <dbReference type="ARBA" id="ARBA00009482"/>
    </source>
</evidence>
<reference evidence="12" key="2">
    <citation type="journal article" date="2023" name="IMA Fungus">
        <title>Comparative genomic study of the Penicillium genus elucidates a diverse pangenome and 15 lateral gene transfer events.</title>
        <authorList>
            <person name="Petersen C."/>
            <person name="Sorensen T."/>
            <person name="Nielsen M.R."/>
            <person name="Sondergaard T.E."/>
            <person name="Sorensen J.L."/>
            <person name="Fitzpatrick D.A."/>
            <person name="Frisvad J.C."/>
            <person name="Nielsen K.L."/>
        </authorList>
    </citation>
    <scope>NUCLEOTIDE SEQUENCE</scope>
    <source>
        <strain evidence="12">IBT 30761</strain>
    </source>
</reference>
<feature type="region of interest" description="Disordered" evidence="10">
    <location>
        <begin position="414"/>
        <end position="569"/>
    </location>
</feature>
<dbReference type="PROSITE" id="PS50294">
    <property type="entry name" value="WD_REPEATS_REGION"/>
    <property type="match status" value="1"/>
</dbReference>
<evidence type="ECO:0000256" key="5">
    <source>
        <dbReference type="ARBA" id="ARBA00023054"/>
    </source>
</evidence>
<comment type="similarity">
    <text evidence="1 9">Belongs to the WD repeat coronin family.</text>
</comment>
<organism evidence="12 13">
    <name type="scientific">Penicillium argentinense</name>
    <dbReference type="NCBI Taxonomy" id="1131581"/>
    <lineage>
        <taxon>Eukaryota</taxon>
        <taxon>Fungi</taxon>
        <taxon>Dikarya</taxon>
        <taxon>Ascomycota</taxon>
        <taxon>Pezizomycotina</taxon>
        <taxon>Eurotiomycetes</taxon>
        <taxon>Eurotiomycetidae</taxon>
        <taxon>Eurotiales</taxon>
        <taxon>Aspergillaceae</taxon>
        <taxon>Penicillium</taxon>
    </lineage>
</organism>
<feature type="compositionally biased region" description="Acidic residues" evidence="10">
    <location>
        <begin position="484"/>
        <end position="499"/>
    </location>
</feature>